<evidence type="ECO:0008006" key="3">
    <source>
        <dbReference type="Google" id="ProtNLM"/>
    </source>
</evidence>
<proteinExistence type="predicted"/>
<name>A0A0D0C0Y2_9AGAR</name>
<dbReference type="Gene3D" id="3.80.10.10">
    <property type="entry name" value="Ribonuclease Inhibitor"/>
    <property type="match status" value="1"/>
</dbReference>
<accession>A0A0D0C0Y2</accession>
<gene>
    <name evidence="1" type="ORF">GYMLUDRAFT_252123</name>
</gene>
<dbReference type="AlphaFoldDB" id="A0A0D0C0Y2"/>
<sequence length="456" mass="52147">MQAPVFHSPDDRPSPFFPEMVSEYLSYLPLTDVATCSQVCQGWRIPAKKITLRALNVSNGKQVADILLHPQWGRFVRTLIMPLSYNATARPWFQELTNLTTLELSGSRSFTTEIPAIIQTFSTSLEAIIIRHPFYLPPNCFSYILAALSFCGKLRHLGLLNPNRSVAFGPPVHLNNLQASFVLFCPRMETRPTPVTLQLVSLHERYNPTEELAHSLSTGREWDWLEDNVCPFDFTDTQELAVGDIVSARRLIPRLFNLRTFEFASLLSPHGEVVQKFIDLISLLPPTLHTFVLSGNVGISYYDFCRILLALGQHKQLLDISIPNPYFVNEENEIWHSFSVLSPRVAHRPGLNSLQLITHRDRRNPRQYSASSNRNRDCEWIWLEDGLCLFDLHTVQKLVIGGGNMSQRLLPIVQNHLTHLELCFFFDTRESYTKYGSFLQRSVPMFSDSRSSDILQ</sequence>
<dbReference type="Proteomes" id="UP000053593">
    <property type="component" value="Unassembled WGS sequence"/>
</dbReference>
<evidence type="ECO:0000313" key="1">
    <source>
        <dbReference type="EMBL" id="KIK51342.1"/>
    </source>
</evidence>
<dbReference type="SUPFAM" id="SSF52047">
    <property type="entry name" value="RNI-like"/>
    <property type="match status" value="1"/>
</dbReference>
<dbReference type="EMBL" id="KN834865">
    <property type="protein sequence ID" value="KIK51342.1"/>
    <property type="molecule type" value="Genomic_DNA"/>
</dbReference>
<reference evidence="1 2" key="1">
    <citation type="submission" date="2014-04" db="EMBL/GenBank/DDBJ databases">
        <title>Evolutionary Origins and Diversification of the Mycorrhizal Mutualists.</title>
        <authorList>
            <consortium name="DOE Joint Genome Institute"/>
            <consortium name="Mycorrhizal Genomics Consortium"/>
            <person name="Kohler A."/>
            <person name="Kuo A."/>
            <person name="Nagy L.G."/>
            <person name="Floudas D."/>
            <person name="Copeland A."/>
            <person name="Barry K.W."/>
            <person name="Cichocki N."/>
            <person name="Veneault-Fourrey C."/>
            <person name="LaButti K."/>
            <person name="Lindquist E.A."/>
            <person name="Lipzen A."/>
            <person name="Lundell T."/>
            <person name="Morin E."/>
            <person name="Murat C."/>
            <person name="Riley R."/>
            <person name="Ohm R."/>
            <person name="Sun H."/>
            <person name="Tunlid A."/>
            <person name="Henrissat B."/>
            <person name="Grigoriev I.V."/>
            <person name="Hibbett D.S."/>
            <person name="Martin F."/>
        </authorList>
    </citation>
    <scope>NUCLEOTIDE SEQUENCE [LARGE SCALE GENOMIC DNA]</scope>
    <source>
        <strain evidence="1 2">FD-317 M1</strain>
    </source>
</reference>
<dbReference type="SUPFAM" id="SSF81383">
    <property type="entry name" value="F-box domain"/>
    <property type="match status" value="1"/>
</dbReference>
<evidence type="ECO:0000313" key="2">
    <source>
        <dbReference type="Proteomes" id="UP000053593"/>
    </source>
</evidence>
<dbReference type="InterPro" id="IPR032675">
    <property type="entry name" value="LRR_dom_sf"/>
</dbReference>
<organism evidence="1 2">
    <name type="scientific">Collybiopsis luxurians FD-317 M1</name>
    <dbReference type="NCBI Taxonomy" id="944289"/>
    <lineage>
        <taxon>Eukaryota</taxon>
        <taxon>Fungi</taxon>
        <taxon>Dikarya</taxon>
        <taxon>Basidiomycota</taxon>
        <taxon>Agaricomycotina</taxon>
        <taxon>Agaricomycetes</taxon>
        <taxon>Agaricomycetidae</taxon>
        <taxon>Agaricales</taxon>
        <taxon>Marasmiineae</taxon>
        <taxon>Omphalotaceae</taxon>
        <taxon>Collybiopsis</taxon>
        <taxon>Collybiopsis luxurians</taxon>
    </lineage>
</organism>
<dbReference type="HOGENOM" id="CLU_600002_0_0_1"/>
<dbReference type="InterPro" id="IPR036047">
    <property type="entry name" value="F-box-like_dom_sf"/>
</dbReference>
<protein>
    <recommendedName>
        <fullName evidence="3">F-box domain-containing protein</fullName>
    </recommendedName>
</protein>
<keyword evidence="2" id="KW-1185">Reference proteome</keyword>